<evidence type="ECO:0000313" key="3">
    <source>
        <dbReference type="Proteomes" id="UP001499947"/>
    </source>
</evidence>
<dbReference type="EMBL" id="BAAALR010000053">
    <property type="protein sequence ID" value="GAA1701750.1"/>
    <property type="molecule type" value="Genomic_DNA"/>
</dbReference>
<protein>
    <submittedName>
        <fullName evidence="2">Uncharacterized protein</fullName>
    </submittedName>
</protein>
<dbReference type="Proteomes" id="UP001499947">
    <property type="component" value="Unassembled WGS sequence"/>
</dbReference>
<evidence type="ECO:0000313" key="2">
    <source>
        <dbReference type="EMBL" id="GAA1701750.1"/>
    </source>
</evidence>
<feature type="region of interest" description="Disordered" evidence="1">
    <location>
        <begin position="1"/>
        <end position="28"/>
    </location>
</feature>
<proteinExistence type="predicted"/>
<keyword evidence="3" id="KW-1185">Reference proteome</keyword>
<reference evidence="2 3" key="1">
    <citation type="journal article" date="2019" name="Int. J. Syst. Evol. Microbiol.">
        <title>The Global Catalogue of Microorganisms (GCM) 10K type strain sequencing project: providing services to taxonomists for standard genome sequencing and annotation.</title>
        <authorList>
            <consortium name="The Broad Institute Genomics Platform"/>
            <consortium name="The Broad Institute Genome Sequencing Center for Infectious Disease"/>
            <person name="Wu L."/>
            <person name="Ma J."/>
        </authorList>
    </citation>
    <scope>NUCLEOTIDE SEQUENCE [LARGE SCALE GENOMIC DNA]</scope>
    <source>
        <strain evidence="2 3">JCM 13244</strain>
    </source>
</reference>
<comment type="caution">
    <text evidence="2">The sequence shown here is derived from an EMBL/GenBank/DDBJ whole genome shotgun (WGS) entry which is preliminary data.</text>
</comment>
<gene>
    <name evidence="2" type="ORF">GCM10009680_48640</name>
</gene>
<name>A0ABN2IC64_9ACTN</name>
<sequence length="64" mass="6622">MMGKTQRQPAHWVSSPPITGPDAAPRAPMALQVPSARARRAGSVKVVFSRDSVTGISSAAPPSP</sequence>
<accession>A0ABN2IC64</accession>
<organism evidence="2 3">
    <name type="scientific">Streptomyces yatensis</name>
    <dbReference type="NCBI Taxonomy" id="155177"/>
    <lineage>
        <taxon>Bacteria</taxon>
        <taxon>Bacillati</taxon>
        <taxon>Actinomycetota</taxon>
        <taxon>Actinomycetes</taxon>
        <taxon>Kitasatosporales</taxon>
        <taxon>Streptomycetaceae</taxon>
        <taxon>Streptomyces</taxon>
        <taxon>Streptomyces violaceusniger group</taxon>
    </lineage>
</organism>
<evidence type="ECO:0000256" key="1">
    <source>
        <dbReference type="SAM" id="MobiDB-lite"/>
    </source>
</evidence>